<dbReference type="InterPro" id="IPR050490">
    <property type="entry name" value="Bact_solute-bd_prot1"/>
</dbReference>
<dbReference type="EMBL" id="QJVJ01000006">
    <property type="protein sequence ID" value="PYI53780.1"/>
    <property type="molecule type" value="Genomic_DNA"/>
</dbReference>
<dbReference type="AlphaFoldDB" id="A0A2V5KHH4"/>
<protein>
    <submittedName>
        <fullName evidence="8">ABC transporter substrate-binding protein</fullName>
    </submittedName>
</protein>
<feature type="signal peptide" evidence="7">
    <location>
        <begin position="1"/>
        <end position="44"/>
    </location>
</feature>
<gene>
    <name evidence="8" type="ORF">DLM86_14555</name>
</gene>
<keyword evidence="1" id="KW-1003">Cell membrane</keyword>
<evidence type="ECO:0000256" key="4">
    <source>
        <dbReference type="ARBA" id="ARBA00023139"/>
    </source>
</evidence>
<evidence type="ECO:0000256" key="7">
    <source>
        <dbReference type="SAM" id="SignalP"/>
    </source>
</evidence>
<dbReference type="InterPro" id="IPR006059">
    <property type="entry name" value="SBP"/>
</dbReference>
<keyword evidence="2 7" id="KW-0732">Signal</keyword>
<dbReference type="SUPFAM" id="SSF53850">
    <property type="entry name" value="Periplasmic binding protein-like II"/>
    <property type="match status" value="1"/>
</dbReference>
<evidence type="ECO:0000256" key="6">
    <source>
        <dbReference type="SAM" id="MobiDB-lite"/>
    </source>
</evidence>
<evidence type="ECO:0000256" key="5">
    <source>
        <dbReference type="ARBA" id="ARBA00023288"/>
    </source>
</evidence>
<organism evidence="8 9">
    <name type="scientific">Paenibacillus flagellatus</name>
    <dbReference type="NCBI Taxonomy" id="2211139"/>
    <lineage>
        <taxon>Bacteria</taxon>
        <taxon>Bacillati</taxon>
        <taxon>Bacillota</taxon>
        <taxon>Bacilli</taxon>
        <taxon>Bacillales</taxon>
        <taxon>Paenibacillaceae</taxon>
        <taxon>Paenibacillus</taxon>
    </lineage>
</organism>
<reference evidence="8 9" key="1">
    <citation type="submission" date="2018-05" db="EMBL/GenBank/DDBJ databases">
        <title>Paenibacillus flagellatus sp. nov., isolated from selenium mineral soil.</title>
        <authorList>
            <person name="Dai X."/>
        </authorList>
    </citation>
    <scope>NUCLEOTIDE SEQUENCE [LARGE SCALE GENOMIC DNA]</scope>
    <source>
        <strain evidence="8 9">DXL2</strain>
    </source>
</reference>
<dbReference type="PANTHER" id="PTHR43649">
    <property type="entry name" value="ARABINOSE-BINDING PROTEIN-RELATED"/>
    <property type="match status" value="1"/>
</dbReference>
<evidence type="ECO:0000256" key="1">
    <source>
        <dbReference type="ARBA" id="ARBA00022475"/>
    </source>
</evidence>
<keyword evidence="4" id="KW-0564">Palmitate</keyword>
<keyword evidence="9" id="KW-1185">Reference proteome</keyword>
<dbReference type="CDD" id="cd13580">
    <property type="entry name" value="PBP2_AlgQ_like_1"/>
    <property type="match status" value="1"/>
</dbReference>
<feature type="region of interest" description="Disordered" evidence="6">
    <location>
        <begin position="48"/>
        <end position="78"/>
    </location>
</feature>
<dbReference type="Proteomes" id="UP000247476">
    <property type="component" value="Unassembled WGS sequence"/>
</dbReference>
<feature type="chain" id="PRO_5015988021" evidence="7">
    <location>
        <begin position="45"/>
        <end position="585"/>
    </location>
</feature>
<dbReference type="Gene3D" id="3.40.190.10">
    <property type="entry name" value="Periplasmic binding protein-like II"/>
    <property type="match status" value="3"/>
</dbReference>
<keyword evidence="3" id="KW-0472">Membrane</keyword>
<evidence type="ECO:0000313" key="8">
    <source>
        <dbReference type="EMBL" id="PYI53780.1"/>
    </source>
</evidence>
<dbReference type="PANTHER" id="PTHR43649:SF33">
    <property type="entry name" value="POLYGALACTURONAN_RHAMNOGALACTURONAN-BINDING PROTEIN YTCQ"/>
    <property type="match status" value="1"/>
</dbReference>
<name>A0A2V5KHH4_9BACL</name>
<sequence>MGLRSVRPNGRPTIERYREGCAIEMKRTAAWLLALSLAAVPALAACGKDEAGGTKPPADAGKAGIGTETAAPKTVPEKYDPPIELTTVNYSFPTTKFFNGEDINNNIWVRTIAEKYGIKVKTQWYVPSTEYEKKTNLMIASGDIPDFFAATPQQFRQLYEAGQLEEMTKLYNDYAPESVKKVMAGAGETVLKSATIDGKLMAIPWTGVAKEGPAILWIRKDWKEKLQLPDPKTIDDLFAIADAFVKKDPDGNGKDDTFGLAMDKDLGMAGGIMQGYGAYLDATTGFWIKDASGRLAAGDIQPEMKKALAKLSEMYKAGHFDPEFIVKDPNKVYETIGGNKIGMMIGGRGSANSPLVTLTPNQEWQAYEMPTVDGKPFKAQLPLNIFSYYWVVKKGTKHPEAIFKMMDFWLQTYYYNKSEDVYYKFIVPSKEDQSAIWTYSPVKIYLPDNNIENYRQATAVLDGKIKPEELAPERKKVYDRIMLYKGGQKNLWGEFAQNGPGGSAGIIDRIIKEDRFVPNQFYTTPTATMAERNEQLKKLRIETFVKIVTGNLPLDAFDKFVADWKKQGGDMITKEVNDWYAAQTK</sequence>
<accession>A0A2V5KHH4</accession>
<keyword evidence="5" id="KW-0449">Lipoprotein</keyword>
<evidence type="ECO:0000256" key="3">
    <source>
        <dbReference type="ARBA" id="ARBA00023136"/>
    </source>
</evidence>
<evidence type="ECO:0000313" key="9">
    <source>
        <dbReference type="Proteomes" id="UP000247476"/>
    </source>
</evidence>
<dbReference type="Pfam" id="PF13416">
    <property type="entry name" value="SBP_bac_8"/>
    <property type="match status" value="1"/>
</dbReference>
<proteinExistence type="predicted"/>
<evidence type="ECO:0000256" key="2">
    <source>
        <dbReference type="ARBA" id="ARBA00022729"/>
    </source>
</evidence>
<comment type="caution">
    <text evidence="8">The sequence shown here is derived from an EMBL/GenBank/DDBJ whole genome shotgun (WGS) entry which is preliminary data.</text>
</comment>